<dbReference type="AlphaFoldDB" id="A0A5J5ICL8"/>
<evidence type="ECO:0000313" key="2">
    <source>
        <dbReference type="Proteomes" id="UP000326903"/>
    </source>
</evidence>
<keyword evidence="2" id="KW-1185">Reference proteome</keyword>
<comment type="caution">
    <text evidence="1">The sequence shown here is derived from an EMBL/GenBank/DDBJ whole genome shotgun (WGS) entry which is preliminary data.</text>
</comment>
<proteinExistence type="predicted"/>
<organism evidence="1 2">
    <name type="scientific">Ginsengibacter hankyongi</name>
    <dbReference type="NCBI Taxonomy" id="2607284"/>
    <lineage>
        <taxon>Bacteria</taxon>
        <taxon>Pseudomonadati</taxon>
        <taxon>Bacteroidota</taxon>
        <taxon>Chitinophagia</taxon>
        <taxon>Chitinophagales</taxon>
        <taxon>Chitinophagaceae</taxon>
        <taxon>Ginsengibacter</taxon>
    </lineage>
</organism>
<gene>
    <name evidence="1" type="ORF">FW778_20410</name>
</gene>
<protein>
    <submittedName>
        <fullName evidence="1">Uncharacterized protein</fullName>
    </submittedName>
</protein>
<dbReference type="EMBL" id="VYQF01000010">
    <property type="protein sequence ID" value="KAA9035914.1"/>
    <property type="molecule type" value="Genomic_DNA"/>
</dbReference>
<reference evidence="1 2" key="1">
    <citation type="submission" date="2019-09" db="EMBL/GenBank/DDBJ databases">
        <title>Draft genome sequence of Ginsengibacter sp. BR5-29.</title>
        <authorList>
            <person name="Im W.-T."/>
        </authorList>
    </citation>
    <scope>NUCLEOTIDE SEQUENCE [LARGE SCALE GENOMIC DNA]</scope>
    <source>
        <strain evidence="1 2">BR5-29</strain>
    </source>
</reference>
<name>A0A5J5ICL8_9BACT</name>
<dbReference type="Proteomes" id="UP000326903">
    <property type="component" value="Unassembled WGS sequence"/>
</dbReference>
<dbReference type="RefSeq" id="WP_150416741.1">
    <property type="nucleotide sequence ID" value="NZ_VYQF01000010.1"/>
</dbReference>
<accession>A0A5J5ICL8</accession>
<evidence type="ECO:0000313" key="1">
    <source>
        <dbReference type="EMBL" id="KAA9035914.1"/>
    </source>
</evidence>
<sequence length="191" mass="21576">MSQHKIEGEYYFGKMEMASGFNFTADGKFQFFFSYGAVDRNATGTFSVTGNTLQLKSDKEPGKDFSVTSQSKQAKGYNLIFKDANAYLLRDILCIFITDGQQKRTYSNDSGEVNMGMAHCDTIYVQHTLFPDVATLIKDKANDNNHFTITLNPSLEQVSFKGIDFTIEDDKTLSCLPNYLLPLEDIKYTKQ</sequence>